<dbReference type="Gene3D" id="1.20.120.1490">
    <property type="match status" value="1"/>
</dbReference>
<feature type="compositionally biased region" description="Gly residues" evidence="1">
    <location>
        <begin position="301"/>
        <end position="319"/>
    </location>
</feature>
<organism evidence="2">
    <name type="scientific">marine sediment metagenome</name>
    <dbReference type="NCBI Taxonomy" id="412755"/>
    <lineage>
        <taxon>unclassified sequences</taxon>
        <taxon>metagenomes</taxon>
        <taxon>ecological metagenomes</taxon>
    </lineage>
</organism>
<sequence>MKSHLPIAMAILGLLAGPVAMTQIACKRKLPATPVTPAAGTTSGAGGYAQTHAQLLAELDMADAQRETVSGILEAFRKDVTQWTMVHNLEMKQLRSVMKRYHGPKTDETDKEIMAAVRKSDRLETERNAKDTQLMADLEEVLSKEQLAKATEILYPVPPTWASGTTNRFHHLAELGLTEEQLAQTKTIMDEAMAASGGMGGTAMQAAWNRIVKEVLTDENRELLQDLIKKAGHQRMVLAMFGHLRLTKDQLAKIDAIWTRAYDSAKAAEAAGGGPDAKFEIYENAQKEIKATVLTDEQRGQLGGGGAGMPGGGYNPHAR</sequence>
<comment type="caution">
    <text evidence="2">The sequence shown here is derived from an EMBL/GenBank/DDBJ whole genome shotgun (WGS) entry which is preliminary data.</text>
</comment>
<evidence type="ECO:0000313" key="2">
    <source>
        <dbReference type="EMBL" id="KKN87873.1"/>
    </source>
</evidence>
<dbReference type="EMBL" id="LAZR01000133">
    <property type="protein sequence ID" value="KKN87873.1"/>
    <property type="molecule type" value="Genomic_DNA"/>
</dbReference>
<evidence type="ECO:0000256" key="1">
    <source>
        <dbReference type="SAM" id="MobiDB-lite"/>
    </source>
</evidence>
<gene>
    <name evidence="2" type="ORF">LCGC14_0254040</name>
</gene>
<accession>A0A0F9X8F4</accession>
<protein>
    <submittedName>
        <fullName evidence="2">Uncharacterized protein</fullName>
    </submittedName>
</protein>
<name>A0A0F9X8F4_9ZZZZ</name>
<dbReference type="AlphaFoldDB" id="A0A0F9X8F4"/>
<reference evidence="2" key="1">
    <citation type="journal article" date="2015" name="Nature">
        <title>Complex archaea that bridge the gap between prokaryotes and eukaryotes.</title>
        <authorList>
            <person name="Spang A."/>
            <person name="Saw J.H."/>
            <person name="Jorgensen S.L."/>
            <person name="Zaremba-Niedzwiedzka K."/>
            <person name="Martijn J."/>
            <person name="Lind A.E."/>
            <person name="van Eijk R."/>
            <person name="Schleper C."/>
            <person name="Guy L."/>
            <person name="Ettema T.J."/>
        </authorList>
    </citation>
    <scope>NUCLEOTIDE SEQUENCE</scope>
</reference>
<feature type="region of interest" description="Disordered" evidence="1">
    <location>
        <begin position="297"/>
        <end position="319"/>
    </location>
</feature>
<proteinExistence type="predicted"/>